<dbReference type="EMBL" id="LJJC01000004">
    <property type="protein sequence ID" value="KQL55289.1"/>
    <property type="molecule type" value="Genomic_DNA"/>
</dbReference>
<dbReference type="Proteomes" id="UP000051888">
    <property type="component" value="Unassembled WGS sequence"/>
</dbReference>
<evidence type="ECO:0000313" key="3">
    <source>
        <dbReference type="Proteomes" id="UP000051888"/>
    </source>
</evidence>
<reference evidence="2 3" key="1">
    <citation type="submission" date="2015-09" db="EMBL/GenBank/DDBJ databases">
        <title>Genome sequencing project for genomic taxonomy and phylogenomics of Bacillus-like bacteria.</title>
        <authorList>
            <person name="Liu B."/>
            <person name="Wang J."/>
            <person name="Zhu Y."/>
            <person name="Liu G."/>
            <person name="Chen Q."/>
            <person name="Chen Z."/>
            <person name="Lan J."/>
            <person name="Che J."/>
            <person name="Ge C."/>
            <person name="Shi H."/>
            <person name="Pan Z."/>
            <person name="Liu X."/>
        </authorList>
    </citation>
    <scope>NUCLEOTIDE SEQUENCE [LARGE SCALE GENOMIC DNA]</scope>
    <source>
        <strain evidence="2 3">LMG 18435</strain>
    </source>
</reference>
<gene>
    <name evidence="2" type="ORF">AN964_00970</name>
</gene>
<dbReference type="SUPFAM" id="SSF55729">
    <property type="entry name" value="Acyl-CoA N-acyltransferases (Nat)"/>
    <property type="match status" value="1"/>
</dbReference>
<proteinExistence type="predicted"/>
<dbReference type="Gene3D" id="3.40.630.30">
    <property type="match status" value="1"/>
</dbReference>
<dbReference type="InterPro" id="IPR000182">
    <property type="entry name" value="GNAT_dom"/>
</dbReference>
<dbReference type="AlphaFoldDB" id="A0A0Q3TNE7"/>
<protein>
    <recommendedName>
        <fullName evidence="1">N-acetyltransferase domain-containing protein</fullName>
    </recommendedName>
</protein>
<dbReference type="STRING" id="157838.AN964_00970"/>
<sequence length="247" mass="28655">MFDISNIEKFFQGTFKVLNGLPRYVALEENEAQPDPDFKEKISHLVEAGEVNKLHYISVLIQKSNHDYMSILVNNGFQYRSSILEYTKELGSVDEYPPPFQWKSLKDVLSEEEFKNIWERCMLFSDNKPSTLSMNQHLDSVKTELGDNWRNSCRVFINEENPIAVVIPHIEPGTTDEGRLFYFGIIPEERGKGLGSILHKQSLRFLKEIGATYYVGGTHSTNIKMQHIFKSNGCRLKSEMESYYKYF</sequence>
<dbReference type="CDD" id="cd04301">
    <property type="entry name" value="NAT_SF"/>
    <property type="match status" value="1"/>
</dbReference>
<evidence type="ECO:0000313" key="2">
    <source>
        <dbReference type="EMBL" id="KQL55289.1"/>
    </source>
</evidence>
<comment type="caution">
    <text evidence="2">The sequence shown here is derived from an EMBL/GenBank/DDBJ whole genome shotgun (WGS) entry which is preliminary data.</text>
</comment>
<organism evidence="2 3">
    <name type="scientific">Heyndrickxia shackletonii</name>
    <dbReference type="NCBI Taxonomy" id="157838"/>
    <lineage>
        <taxon>Bacteria</taxon>
        <taxon>Bacillati</taxon>
        <taxon>Bacillota</taxon>
        <taxon>Bacilli</taxon>
        <taxon>Bacillales</taxon>
        <taxon>Bacillaceae</taxon>
        <taxon>Heyndrickxia</taxon>
    </lineage>
</organism>
<name>A0A0Q3TNE7_9BACI</name>
<feature type="domain" description="N-acetyltransferase" evidence="1">
    <location>
        <begin position="107"/>
        <end position="247"/>
    </location>
</feature>
<dbReference type="GO" id="GO:0016747">
    <property type="term" value="F:acyltransferase activity, transferring groups other than amino-acyl groups"/>
    <property type="evidence" value="ECO:0007669"/>
    <property type="project" value="InterPro"/>
</dbReference>
<accession>A0A0Q3TNE7</accession>
<dbReference type="InterPro" id="IPR016181">
    <property type="entry name" value="Acyl_CoA_acyltransferase"/>
</dbReference>
<evidence type="ECO:0000259" key="1">
    <source>
        <dbReference type="PROSITE" id="PS51186"/>
    </source>
</evidence>
<dbReference type="PATRIC" id="fig|157838.3.peg.211"/>
<dbReference type="Pfam" id="PF00583">
    <property type="entry name" value="Acetyltransf_1"/>
    <property type="match status" value="1"/>
</dbReference>
<dbReference type="PROSITE" id="PS51186">
    <property type="entry name" value="GNAT"/>
    <property type="match status" value="1"/>
</dbReference>
<keyword evidence="3" id="KW-1185">Reference proteome</keyword>